<keyword evidence="1" id="KW-0813">Transport</keyword>
<dbReference type="SUPFAM" id="SSF46626">
    <property type="entry name" value="Cytochrome c"/>
    <property type="match status" value="1"/>
</dbReference>
<dbReference type="Gene3D" id="1.10.760.10">
    <property type="entry name" value="Cytochrome c-like domain"/>
    <property type="match status" value="1"/>
</dbReference>
<dbReference type="InterPro" id="IPR009056">
    <property type="entry name" value="Cyt_c-like_dom"/>
</dbReference>
<dbReference type="PANTHER" id="PTHR35008:SF8">
    <property type="entry name" value="ALCOHOL DEHYDROGENASE CYTOCHROME C SUBUNIT"/>
    <property type="match status" value="1"/>
</dbReference>
<keyword evidence="5 6" id="KW-0408">Iron</keyword>
<dbReference type="Pfam" id="PF13442">
    <property type="entry name" value="Cytochrome_CBB3"/>
    <property type="match status" value="1"/>
</dbReference>
<keyword evidence="9" id="KW-1185">Reference proteome</keyword>
<evidence type="ECO:0000256" key="4">
    <source>
        <dbReference type="ARBA" id="ARBA00022982"/>
    </source>
</evidence>
<dbReference type="EMBL" id="CAJPVI010000002">
    <property type="protein sequence ID" value="CAG2131763.1"/>
    <property type="molecule type" value="Genomic_DNA"/>
</dbReference>
<evidence type="ECO:0000313" key="8">
    <source>
        <dbReference type="EMBL" id="CAG2131763.1"/>
    </source>
</evidence>
<feature type="domain" description="Cytochrome c" evidence="7">
    <location>
        <begin position="69"/>
        <end position="159"/>
    </location>
</feature>
<dbReference type="PANTHER" id="PTHR35008">
    <property type="entry name" value="BLL4482 PROTEIN-RELATED"/>
    <property type="match status" value="1"/>
</dbReference>
<keyword evidence="2 6" id="KW-0349">Heme</keyword>
<proteinExistence type="predicted"/>
<protein>
    <recommendedName>
        <fullName evidence="7">Cytochrome c domain-containing protein</fullName>
    </recommendedName>
</protein>
<keyword evidence="3 6" id="KW-0479">Metal-binding</keyword>
<name>A0ABM8TB64_9BURK</name>
<evidence type="ECO:0000256" key="6">
    <source>
        <dbReference type="PROSITE-ProRule" id="PRU00433"/>
    </source>
</evidence>
<evidence type="ECO:0000256" key="3">
    <source>
        <dbReference type="ARBA" id="ARBA00022723"/>
    </source>
</evidence>
<evidence type="ECO:0000256" key="1">
    <source>
        <dbReference type="ARBA" id="ARBA00022448"/>
    </source>
</evidence>
<comment type="caution">
    <text evidence="8">The sequence shown here is derived from an EMBL/GenBank/DDBJ whole genome shotgun (WGS) entry which is preliminary data.</text>
</comment>
<evidence type="ECO:0000256" key="2">
    <source>
        <dbReference type="ARBA" id="ARBA00022617"/>
    </source>
</evidence>
<evidence type="ECO:0000313" key="9">
    <source>
        <dbReference type="Proteomes" id="UP000672657"/>
    </source>
</evidence>
<dbReference type="PROSITE" id="PS51007">
    <property type="entry name" value="CYTC"/>
    <property type="match status" value="1"/>
</dbReference>
<dbReference type="InterPro" id="IPR036909">
    <property type="entry name" value="Cyt_c-like_dom_sf"/>
</dbReference>
<dbReference type="PRINTS" id="PR00605">
    <property type="entry name" value="CYTCHROMECIC"/>
</dbReference>
<dbReference type="Proteomes" id="UP000672657">
    <property type="component" value="Unassembled WGS sequence"/>
</dbReference>
<organism evidence="8 9">
    <name type="scientific">Cupriavidus numazuensis</name>
    <dbReference type="NCBI Taxonomy" id="221992"/>
    <lineage>
        <taxon>Bacteria</taxon>
        <taxon>Pseudomonadati</taxon>
        <taxon>Pseudomonadota</taxon>
        <taxon>Betaproteobacteria</taxon>
        <taxon>Burkholderiales</taxon>
        <taxon>Burkholderiaceae</taxon>
        <taxon>Cupriavidus</taxon>
    </lineage>
</organism>
<dbReference type="InterPro" id="IPR008168">
    <property type="entry name" value="Cyt_C_IC"/>
</dbReference>
<evidence type="ECO:0000259" key="7">
    <source>
        <dbReference type="PROSITE" id="PS51007"/>
    </source>
</evidence>
<reference evidence="8 9" key="1">
    <citation type="submission" date="2021-03" db="EMBL/GenBank/DDBJ databases">
        <authorList>
            <person name="Peeters C."/>
        </authorList>
    </citation>
    <scope>NUCLEOTIDE SEQUENCE [LARGE SCALE GENOMIC DNA]</scope>
    <source>
        <strain evidence="8 9">LMG 26411</strain>
    </source>
</reference>
<gene>
    <name evidence="8" type="ORF">LMG26411_00472</name>
</gene>
<keyword evidence="4" id="KW-0249">Electron transport</keyword>
<accession>A0ABM8TB64</accession>
<evidence type="ECO:0000256" key="5">
    <source>
        <dbReference type="ARBA" id="ARBA00023004"/>
    </source>
</evidence>
<sequence length="197" mass="20534">MKPEPSHKTEHADPHEQHNPVPKIVLGLVAGLVVWAASYIWTERADGLAQLGDRRDTRALAAQGAAGGARVADGKQLFAANCQACHQATGQGLPGVFPPLAGSSLVTGDPVVLSQIVLHGLTGPIDILGATYNGAMPAFGEQLSDAELAAVLTHIRSEWGNQAPAIDAVAVAAARKWSASRKDPWHSDELHTLAGAQ</sequence>
<dbReference type="InterPro" id="IPR051459">
    <property type="entry name" value="Cytochrome_c-type_DH"/>
</dbReference>